<proteinExistence type="predicted"/>
<protein>
    <submittedName>
        <fullName evidence="1">Uncharacterized protein</fullName>
    </submittedName>
</protein>
<name>A0A7U7GFQ9_9GAMM</name>
<evidence type="ECO:0000313" key="1">
    <source>
        <dbReference type="EMBL" id="CDH47579.1"/>
    </source>
</evidence>
<dbReference type="Proteomes" id="UP000019184">
    <property type="component" value="Unassembled WGS sequence"/>
</dbReference>
<dbReference type="RefSeq" id="WP_034436685.1">
    <property type="nucleotide sequence ID" value="NZ_CBTK010000303.1"/>
</dbReference>
<dbReference type="AlphaFoldDB" id="A0A7U7GFQ9"/>
<reference evidence="1 2" key="1">
    <citation type="journal article" date="2014" name="ISME J.">
        <title>Candidatus Competibacter-lineage genomes retrieved from metagenomes reveal functional metabolic diversity.</title>
        <authorList>
            <person name="McIlroy S.J."/>
            <person name="Albertsen M."/>
            <person name="Andresen E.K."/>
            <person name="Saunders A.M."/>
            <person name="Kristiansen R."/>
            <person name="Stokholm-Bjerregaard M."/>
            <person name="Nielsen K.L."/>
            <person name="Nielsen P.H."/>
        </authorList>
    </citation>
    <scope>NUCLEOTIDE SEQUENCE [LARGE SCALE GENOMIC DNA]</scope>
    <source>
        <strain evidence="1 2">Run_B_J11</strain>
    </source>
</reference>
<dbReference type="EMBL" id="CBTK010000303">
    <property type="protein sequence ID" value="CDH47579.1"/>
    <property type="molecule type" value="Genomic_DNA"/>
</dbReference>
<accession>A0A7U7GFQ9</accession>
<evidence type="ECO:0000313" key="2">
    <source>
        <dbReference type="Proteomes" id="UP000019184"/>
    </source>
</evidence>
<sequence length="137" mass="15771">MKRYTINLIGGLKIIESDKGVLYNDLADSISKSSDLSEFDKFRLKRFIEANRPNLLDISPEIEKFNNSPRIELSSELGEDDFLVVYKIDDGKYELFLEQTYPQVDNDGHEYSSYNRTIVRLNSESIAALVKFLNNGH</sequence>
<organism evidence="1 2">
    <name type="scientific">Candidatus Contendobacter odensis Run_B_J11</name>
    <dbReference type="NCBI Taxonomy" id="1400861"/>
    <lineage>
        <taxon>Bacteria</taxon>
        <taxon>Pseudomonadati</taxon>
        <taxon>Pseudomonadota</taxon>
        <taxon>Gammaproteobacteria</taxon>
        <taxon>Candidatus Competibacteraceae</taxon>
        <taxon>Candidatus Contendibacter</taxon>
    </lineage>
</organism>
<keyword evidence="2" id="KW-1185">Reference proteome</keyword>
<comment type="caution">
    <text evidence="1">The sequence shown here is derived from an EMBL/GenBank/DDBJ whole genome shotgun (WGS) entry which is preliminary data.</text>
</comment>
<gene>
    <name evidence="1" type="ORF">BN874_840042</name>
</gene>